<keyword evidence="10" id="KW-1185">Reference proteome</keyword>
<evidence type="ECO:0000256" key="4">
    <source>
        <dbReference type="ARBA" id="ARBA00022989"/>
    </source>
</evidence>
<evidence type="ECO:0000313" key="9">
    <source>
        <dbReference type="EMBL" id="GAA5047480.1"/>
    </source>
</evidence>
<evidence type="ECO:0000256" key="6">
    <source>
        <dbReference type="SAM" id="MobiDB-lite"/>
    </source>
</evidence>
<dbReference type="SUPFAM" id="SSF103473">
    <property type="entry name" value="MFS general substrate transporter"/>
    <property type="match status" value="1"/>
</dbReference>
<organism evidence="9 10">
    <name type="scientific">Erythrobacter westpacificensis</name>
    <dbReference type="NCBI Taxonomy" id="1055231"/>
    <lineage>
        <taxon>Bacteria</taxon>
        <taxon>Pseudomonadati</taxon>
        <taxon>Pseudomonadota</taxon>
        <taxon>Alphaproteobacteria</taxon>
        <taxon>Sphingomonadales</taxon>
        <taxon>Erythrobacteraceae</taxon>
        <taxon>Erythrobacter/Porphyrobacter group</taxon>
        <taxon>Erythrobacter</taxon>
    </lineage>
</organism>
<feature type="transmembrane region" description="Helical" evidence="7">
    <location>
        <begin position="486"/>
        <end position="506"/>
    </location>
</feature>
<keyword evidence="3 7" id="KW-0812">Transmembrane</keyword>
<feature type="compositionally biased region" description="Low complexity" evidence="6">
    <location>
        <begin position="1"/>
        <end position="26"/>
    </location>
</feature>
<feature type="transmembrane region" description="Helical" evidence="7">
    <location>
        <begin position="457"/>
        <end position="479"/>
    </location>
</feature>
<feature type="region of interest" description="Disordered" evidence="6">
    <location>
        <begin position="1"/>
        <end position="27"/>
    </location>
</feature>
<dbReference type="PROSITE" id="PS50850">
    <property type="entry name" value="MFS"/>
    <property type="match status" value="1"/>
</dbReference>
<comment type="caution">
    <text evidence="9">The sequence shown here is derived from an EMBL/GenBank/DDBJ whole genome shotgun (WGS) entry which is preliminary data.</text>
</comment>
<name>A0ABP9K0L7_9SPHN</name>
<feature type="transmembrane region" description="Helical" evidence="7">
    <location>
        <begin position="319"/>
        <end position="337"/>
    </location>
</feature>
<feature type="domain" description="Major facilitator superfamily (MFS) profile" evidence="8">
    <location>
        <begin position="41"/>
        <end position="544"/>
    </location>
</feature>
<keyword evidence="2" id="KW-0813">Transport</keyword>
<comment type="subcellular location">
    <subcellularLocation>
        <location evidence="1">Membrane</location>
        <topology evidence="1">Multi-pass membrane protein</topology>
    </subcellularLocation>
</comment>
<dbReference type="Pfam" id="PF07690">
    <property type="entry name" value="MFS_1"/>
    <property type="match status" value="1"/>
</dbReference>
<dbReference type="PANTHER" id="PTHR23505:SF79">
    <property type="entry name" value="PROTEIN SPINSTER"/>
    <property type="match status" value="1"/>
</dbReference>
<dbReference type="InterPro" id="IPR036259">
    <property type="entry name" value="MFS_trans_sf"/>
</dbReference>
<reference evidence="10" key="1">
    <citation type="journal article" date="2019" name="Int. J. Syst. Evol. Microbiol.">
        <title>The Global Catalogue of Microorganisms (GCM) 10K type strain sequencing project: providing services to taxonomists for standard genome sequencing and annotation.</title>
        <authorList>
            <consortium name="The Broad Institute Genomics Platform"/>
            <consortium name="The Broad Institute Genome Sequencing Center for Infectious Disease"/>
            <person name="Wu L."/>
            <person name="Ma J."/>
        </authorList>
    </citation>
    <scope>NUCLEOTIDE SEQUENCE [LARGE SCALE GENOMIC DNA]</scope>
    <source>
        <strain evidence="10">JCM 18014</strain>
    </source>
</reference>
<evidence type="ECO:0000256" key="2">
    <source>
        <dbReference type="ARBA" id="ARBA00022448"/>
    </source>
</evidence>
<dbReference type="RefSeq" id="WP_346031449.1">
    <property type="nucleotide sequence ID" value="NZ_BAABHV010000001.1"/>
</dbReference>
<keyword evidence="5 7" id="KW-0472">Membrane</keyword>
<dbReference type="InterPro" id="IPR011701">
    <property type="entry name" value="MFS"/>
</dbReference>
<feature type="transmembrane region" description="Helical" evidence="7">
    <location>
        <begin position="165"/>
        <end position="188"/>
    </location>
</feature>
<feature type="transmembrane region" description="Helical" evidence="7">
    <location>
        <begin position="208"/>
        <end position="227"/>
    </location>
</feature>
<dbReference type="InterPro" id="IPR020846">
    <property type="entry name" value="MFS_dom"/>
</dbReference>
<feature type="transmembrane region" description="Helical" evidence="7">
    <location>
        <begin position="392"/>
        <end position="414"/>
    </location>
</feature>
<sequence length="561" mass="60046">MSDSPSTTPPAAGSAPGVPLSPAAPGEAKADNRISRYGWHAIILMSSAQMMSLLDRQILSILANDIRNDLGIGDAEMGLLYGTVFALFYALFSLPLGRLVDGWTRTKLLAICLAGWSFFAGLAAFAQGFTLLAISRLGVGVGEAATQPAANSILFDSLPKSRRGLAMGGLGVGLALGLGLSMALGGIAAEWWDLRYADGGAPLGFRGWQFAFIVAALPGFPLAWLIYKLREPERGAMDGITTKKDPAPFRASAGVLGAVTPGTNWMNLWRRDAGARQWAINLIGLAVILGFCALMVNLTSTYSPRPALDFGAVSLSPHVLQWGVFGFGAFVVLNLFQNFRLTDKPTFNVVLNPSLLMIMVLGGLQTAINYGVMFASPQILIRQFGLSMADVGLQFGLLSALLATIGALVAGPLADWLHARMGAKGMIILVILSLGISPFFGIWTYSAETLTEFYVRYTIYSLILTLWLPPTYTLLLGLALPRMRGIIFSTYLVIMTLLGQGLGPYFVGIISDQNGGDLAQALITLNLVCPFIVVLLLIVLSRYKKDEAGMLDRARRGGEEV</sequence>
<feature type="transmembrane region" description="Helical" evidence="7">
    <location>
        <begin position="518"/>
        <end position="540"/>
    </location>
</feature>
<dbReference type="InterPro" id="IPR044770">
    <property type="entry name" value="MFS_spinster-like"/>
</dbReference>
<feature type="transmembrane region" description="Helical" evidence="7">
    <location>
        <begin position="349"/>
        <end position="372"/>
    </location>
</feature>
<dbReference type="Proteomes" id="UP001500518">
    <property type="component" value="Unassembled WGS sequence"/>
</dbReference>
<evidence type="ECO:0000313" key="10">
    <source>
        <dbReference type="Proteomes" id="UP001500518"/>
    </source>
</evidence>
<evidence type="ECO:0000259" key="8">
    <source>
        <dbReference type="PROSITE" id="PS50850"/>
    </source>
</evidence>
<accession>A0ABP9K0L7</accession>
<dbReference type="PANTHER" id="PTHR23505">
    <property type="entry name" value="SPINSTER"/>
    <property type="match status" value="1"/>
</dbReference>
<keyword evidence="4 7" id="KW-1133">Transmembrane helix</keyword>
<evidence type="ECO:0000256" key="7">
    <source>
        <dbReference type="SAM" id="Phobius"/>
    </source>
</evidence>
<proteinExistence type="predicted"/>
<feature type="transmembrane region" description="Helical" evidence="7">
    <location>
        <begin position="426"/>
        <end position="445"/>
    </location>
</feature>
<feature type="transmembrane region" description="Helical" evidence="7">
    <location>
        <begin position="278"/>
        <end position="299"/>
    </location>
</feature>
<gene>
    <name evidence="9" type="ORF">GCM10023208_03890</name>
</gene>
<feature type="transmembrane region" description="Helical" evidence="7">
    <location>
        <begin position="108"/>
        <end position="126"/>
    </location>
</feature>
<evidence type="ECO:0000256" key="5">
    <source>
        <dbReference type="ARBA" id="ARBA00023136"/>
    </source>
</evidence>
<dbReference type="EMBL" id="BAABHV010000001">
    <property type="protein sequence ID" value="GAA5047480.1"/>
    <property type="molecule type" value="Genomic_DNA"/>
</dbReference>
<feature type="transmembrane region" description="Helical" evidence="7">
    <location>
        <begin position="75"/>
        <end position="96"/>
    </location>
</feature>
<evidence type="ECO:0000256" key="3">
    <source>
        <dbReference type="ARBA" id="ARBA00022692"/>
    </source>
</evidence>
<protein>
    <recommendedName>
        <fullName evidence="8">Major facilitator superfamily (MFS) profile domain-containing protein</fullName>
    </recommendedName>
</protein>
<dbReference type="Gene3D" id="1.20.1250.20">
    <property type="entry name" value="MFS general substrate transporter like domains"/>
    <property type="match status" value="2"/>
</dbReference>
<evidence type="ECO:0000256" key="1">
    <source>
        <dbReference type="ARBA" id="ARBA00004141"/>
    </source>
</evidence>